<dbReference type="OrthoDB" id="3256376at2759"/>
<gene>
    <name evidence="5" type="ORF">CEUTPL_LOCUS895</name>
</gene>
<comment type="catalytic activity">
    <reaction evidence="2">
        <text>L-tyrosyl-[protein] + ATP = O-phospho-L-tyrosyl-[protein] + ADP + H(+)</text>
        <dbReference type="Rhea" id="RHEA:10596"/>
        <dbReference type="Rhea" id="RHEA-COMP:10136"/>
        <dbReference type="Rhea" id="RHEA-COMP:20101"/>
        <dbReference type="ChEBI" id="CHEBI:15378"/>
        <dbReference type="ChEBI" id="CHEBI:30616"/>
        <dbReference type="ChEBI" id="CHEBI:46858"/>
        <dbReference type="ChEBI" id="CHEBI:61978"/>
        <dbReference type="ChEBI" id="CHEBI:456216"/>
        <dbReference type="EC" id="2.7.10.1"/>
    </reaction>
</comment>
<evidence type="ECO:0000313" key="5">
    <source>
        <dbReference type="EMBL" id="CAG9760159.1"/>
    </source>
</evidence>
<dbReference type="GO" id="GO:0043235">
    <property type="term" value="C:receptor complex"/>
    <property type="evidence" value="ECO:0007669"/>
    <property type="project" value="TreeGrafter"/>
</dbReference>
<dbReference type="InterPro" id="IPR017441">
    <property type="entry name" value="Protein_kinase_ATP_BS"/>
</dbReference>
<dbReference type="PANTHER" id="PTHR24416:SF617">
    <property type="entry name" value="RET ONCOGENE, ISOFORM A"/>
    <property type="match status" value="1"/>
</dbReference>
<dbReference type="EMBL" id="OU892277">
    <property type="protein sequence ID" value="CAG9760159.1"/>
    <property type="molecule type" value="Genomic_DNA"/>
</dbReference>
<dbReference type="PROSITE" id="PS50011">
    <property type="entry name" value="PROTEIN_KINASE_DOM"/>
    <property type="match status" value="1"/>
</dbReference>
<dbReference type="InterPro" id="IPR055162">
    <property type="entry name" value="RET_CRD"/>
</dbReference>
<comment type="subcellular location">
    <subcellularLocation>
        <location evidence="1">Membrane</location>
        <topology evidence="1">Single-pass membrane protein</topology>
    </subcellularLocation>
</comment>
<dbReference type="PRINTS" id="PR00109">
    <property type="entry name" value="TYRKINASE"/>
</dbReference>
<dbReference type="PROSITE" id="PS00109">
    <property type="entry name" value="PROTEIN_KINASE_TYR"/>
    <property type="match status" value="1"/>
</dbReference>
<dbReference type="Pfam" id="PF22540">
    <property type="entry name" value="RET_CRD"/>
    <property type="match status" value="1"/>
</dbReference>
<evidence type="ECO:0000259" key="4">
    <source>
        <dbReference type="PROSITE" id="PS50011"/>
    </source>
</evidence>
<evidence type="ECO:0000256" key="2">
    <source>
        <dbReference type="ARBA" id="ARBA00051243"/>
    </source>
</evidence>
<dbReference type="Gene3D" id="3.30.200.20">
    <property type="entry name" value="Phosphorylase Kinase, domain 1"/>
    <property type="match status" value="1"/>
</dbReference>
<proteinExistence type="predicted"/>
<accession>A0A9N9Q8L9</accession>
<evidence type="ECO:0000313" key="6">
    <source>
        <dbReference type="Proteomes" id="UP001152799"/>
    </source>
</evidence>
<dbReference type="GO" id="GO:0005524">
    <property type="term" value="F:ATP binding"/>
    <property type="evidence" value="ECO:0007669"/>
    <property type="project" value="UniProtKB-UniRule"/>
</dbReference>
<organism evidence="5 6">
    <name type="scientific">Ceutorhynchus assimilis</name>
    <name type="common">cabbage seed weevil</name>
    <dbReference type="NCBI Taxonomy" id="467358"/>
    <lineage>
        <taxon>Eukaryota</taxon>
        <taxon>Metazoa</taxon>
        <taxon>Ecdysozoa</taxon>
        <taxon>Arthropoda</taxon>
        <taxon>Hexapoda</taxon>
        <taxon>Insecta</taxon>
        <taxon>Pterygota</taxon>
        <taxon>Neoptera</taxon>
        <taxon>Endopterygota</taxon>
        <taxon>Coleoptera</taxon>
        <taxon>Polyphaga</taxon>
        <taxon>Cucujiformia</taxon>
        <taxon>Curculionidae</taxon>
        <taxon>Ceutorhynchinae</taxon>
        <taxon>Ceutorhynchus</taxon>
    </lineage>
</organism>
<keyword evidence="3" id="KW-0547">Nucleotide-binding</keyword>
<dbReference type="InterPro" id="IPR050122">
    <property type="entry name" value="RTK"/>
</dbReference>
<dbReference type="SUPFAM" id="SSF56112">
    <property type="entry name" value="Protein kinase-like (PK-like)"/>
    <property type="match status" value="1"/>
</dbReference>
<dbReference type="InterPro" id="IPR011009">
    <property type="entry name" value="Kinase-like_dom_sf"/>
</dbReference>
<dbReference type="PROSITE" id="PS00107">
    <property type="entry name" value="PROTEIN_KINASE_ATP"/>
    <property type="match status" value="1"/>
</dbReference>
<dbReference type="Pfam" id="PF07714">
    <property type="entry name" value="PK_Tyr_Ser-Thr"/>
    <property type="match status" value="1"/>
</dbReference>
<dbReference type="Proteomes" id="UP001152799">
    <property type="component" value="Chromosome 1"/>
</dbReference>
<feature type="domain" description="Protein kinase" evidence="4">
    <location>
        <begin position="480"/>
        <end position="759"/>
    </location>
</feature>
<dbReference type="AlphaFoldDB" id="A0A9N9Q8L9"/>
<dbReference type="SMART" id="SM00219">
    <property type="entry name" value="TyrKc"/>
    <property type="match status" value="1"/>
</dbReference>
<sequence>MDDIKCTIPEPQDHKKIFFLDSAKLKKGDSLDNLIFLDEMPMGMNKYRSFIEDVKFSGVLSPICNFHSDLRYNKNRTIIHCKLEVLKSLTLRNDSTFRLGLTNGNKKCAQQNITGYINIIFEFGNKRIKRSNIFNNNSKIFRTAAPFARVMQPINGKNTGNYQCTMINSKKNPFGITHDGIVYVIDPLMLKNATTEYLGLNITWQKNNVTQYEEVSVRIVDEPEATCTTLENEEDWVICSSKKTAKSCMKKNSCGLGTGGLTSVETRSGPHRCMWRGDKNPGNHETHLYSTCTSDTKYCPDGTCDSLEMLAEDFLCPQDCTKTAVFPTKLNEITGRGVDRCNAVLVCEMGCTCIVKLPSISINANGSVNTKSKGELVGIKNSEHSSICGTECMLLASGGVGAIIFVILIATLICRISRKSSGGKKNNLTESETPFSEYVERNTTNEPLVVNFQMSNLDGPRVNNVNVQVDLKWRFPRHQIFIEQVLGEGEFGKVLKAKAFKISGRPGYSAVAVKTLKEDSRKQDYNDLFSEYQLLKEVNHPHVIQLLGVCTPEDGPLYIILEYCVYGSLRNYLRKSRRILSTTELAQLDDHISNRVKPRDILSFARQIASGMSYLSDIKLVHRDLAARNILLADNKVCKISDFGLTRDIYEDSAYFKKSKGRVPVKWMAPESLADHLYTTKSDVWSFGILIWELITLGSSPYPGIAVHNLYNLLKQGYRMERPPNCSTVLYALMNKCWNLDSNARPTFLELYHCFDNLLTDNINYLDLSDNAIINRSYFSNLPIDGGEPGSSDLGGERIYRKHDFDKTELEKPEKLLSAEELKDNSVVYETPVKFPRPVIMTSYNDAPGEYTDMNAKQQTINNDCI</sequence>
<dbReference type="InterPro" id="IPR001245">
    <property type="entry name" value="Ser-Thr/Tyr_kinase_cat_dom"/>
</dbReference>
<dbReference type="Gene3D" id="1.10.510.10">
    <property type="entry name" value="Transferase(Phosphotransferase) domain 1"/>
    <property type="match status" value="1"/>
</dbReference>
<dbReference type="PANTHER" id="PTHR24416">
    <property type="entry name" value="TYROSINE-PROTEIN KINASE RECEPTOR"/>
    <property type="match status" value="1"/>
</dbReference>
<dbReference type="InterPro" id="IPR020635">
    <property type="entry name" value="Tyr_kinase_cat_dom"/>
</dbReference>
<reference evidence="5" key="1">
    <citation type="submission" date="2022-01" db="EMBL/GenBank/DDBJ databases">
        <authorList>
            <person name="King R."/>
        </authorList>
    </citation>
    <scope>NUCLEOTIDE SEQUENCE</scope>
</reference>
<dbReference type="GO" id="GO:0007169">
    <property type="term" value="P:cell surface receptor protein tyrosine kinase signaling pathway"/>
    <property type="evidence" value="ECO:0007669"/>
    <property type="project" value="TreeGrafter"/>
</dbReference>
<keyword evidence="6" id="KW-1185">Reference proteome</keyword>
<protein>
    <recommendedName>
        <fullName evidence="4">Protein kinase domain-containing protein</fullName>
    </recommendedName>
</protein>
<dbReference type="GO" id="GO:0005886">
    <property type="term" value="C:plasma membrane"/>
    <property type="evidence" value="ECO:0007669"/>
    <property type="project" value="TreeGrafter"/>
</dbReference>
<dbReference type="GO" id="GO:0004714">
    <property type="term" value="F:transmembrane receptor protein tyrosine kinase activity"/>
    <property type="evidence" value="ECO:0007669"/>
    <property type="project" value="UniProtKB-EC"/>
</dbReference>
<keyword evidence="3" id="KW-0067">ATP-binding</keyword>
<feature type="binding site" evidence="3">
    <location>
        <position position="514"/>
    </location>
    <ligand>
        <name>ATP</name>
        <dbReference type="ChEBI" id="CHEBI:30616"/>
    </ligand>
</feature>
<dbReference type="FunFam" id="1.10.510.10:FF:000462">
    <property type="entry name" value="Receptor tyrosine kinase"/>
    <property type="match status" value="1"/>
</dbReference>
<evidence type="ECO:0000256" key="1">
    <source>
        <dbReference type="ARBA" id="ARBA00004167"/>
    </source>
</evidence>
<dbReference type="InterPro" id="IPR008266">
    <property type="entry name" value="Tyr_kinase_AS"/>
</dbReference>
<dbReference type="InterPro" id="IPR000719">
    <property type="entry name" value="Prot_kinase_dom"/>
</dbReference>
<name>A0A9N9Q8L9_9CUCU</name>
<evidence type="ECO:0000256" key="3">
    <source>
        <dbReference type="PROSITE-ProRule" id="PRU10141"/>
    </source>
</evidence>